<dbReference type="AlphaFoldDB" id="A0A8T3CD60"/>
<dbReference type="EMBL" id="JAGYWB010000001">
    <property type="protein sequence ID" value="KAI0530897.1"/>
    <property type="molecule type" value="Genomic_DNA"/>
</dbReference>
<dbReference type="Proteomes" id="UP000829196">
    <property type="component" value="Unassembled WGS sequence"/>
</dbReference>
<keyword evidence="2" id="KW-1185">Reference proteome</keyword>
<comment type="caution">
    <text evidence="1">The sequence shown here is derived from an EMBL/GenBank/DDBJ whole genome shotgun (WGS) entry which is preliminary data.</text>
</comment>
<reference evidence="1" key="1">
    <citation type="journal article" date="2022" name="Front. Genet.">
        <title>Chromosome-Scale Assembly of the Dendrobium nobile Genome Provides Insights Into the Molecular Mechanism of the Biosynthesis of the Medicinal Active Ingredient of Dendrobium.</title>
        <authorList>
            <person name="Xu Q."/>
            <person name="Niu S.-C."/>
            <person name="Li K.-L."/>
            <person name="Zheng P.-J."/>
            <person name="Zhang X.-J."/>
            <person name="Jia Y."/>
            <person name="Liu Y."/>
            <person name="Niu Y.-X."/>
            <person name="Yu L.-H."/>
            <person name="Chen D.-F."/>
            <person name="Zhang G.-Q."/>
        </authorList>
    </citation>
    <scope>NUCLEOTIDE SEQUENCE</scope>
    <source>
        <tissue evidence="1">Leaf</tissue>
    </source>
</reference>
<evidence type="ECO:0000313" key="2">
    <source>
        <dbReference type="Proteomes" id="UP000829196"/>
    </source>
</evidence>
<dbReference type="SMR" id="A0A8T3CD60"/>
<organism evidence="1 2">
    <name type="scientific">Dendrobium nobile</name>
    <name type="common">Orchid</name>
    <dbReference type="NCBI Taxonomy" id="94219"/>
    <lineage>
        <taxon>Eukaryota</taxon>
        <taxon>Viridiplantae</taxon>
        <taxon>Streptophyta</taxon>
        <taxon>Embryophyta</taxon>
        <taxon>Tracheophyta</taxon>
        <taxon>Spermatophyta</taxon>
        <taxon>Magnoliopsida</taxon>
        <taxon>Liliopsida</taxon>
        <taxon>Asparagales</taxon>
        <taxon>Orchidaceae</taxon>
        <taxon>Epidendroideae</taxon>
        <taxon>Malaxideae</taxon>
        <taxon>Dendrobiinae</taxon>
        <taxon>Dendrobium</taxon>
    </lineage>
</organism>
<name>A0A8T3CD60_DENNO</name>
<gene>
    <name evidence="1" type="ORF">KFK09_000445</name>
</gene>
<accession>A0A8T3CD60</accession>
<dbReference type="PANTHER" id="PTHR33116:SF78">
    <property type="entry name" value="OS12G0587133 PROTEIN"/>
    <property type="match status" value="1"/>
</dbReference>
<protein>
    <submittedName>
        <fullName evidence="1">Uncharacterized protein</fullName>
    </submittedName>
</protein>
<proteinExistence type="predicted"/>
<dbReference type="PANTHER" id="PTHR33116">
    <property type="entry name" value="REVERSE TRANSCRIPTASE ZINC-BINDING DOMAIN-CONTAINING PROTEIN-RELATED-RELATED"/>
    <property type="match status" value="1"/>
</dbReference>
<evidence type="ECO:0000313" key="1">
    <source>
        <dbReference type="EMBL" id="KAI0530897.1"/>
    </source>
</evidence>
<dbReference type="OrthoDB" id="695518at2759"/>
<sequence>MHSQLPIKYLSVPIFKDRKKTFLFDDLISFVQNKILSWDSNFLSFAGRVTLIKSVLCSLDVYRFQTIFSTQAVCNKAHKLINNFFLERFFN</sequence>